<dbReference type="InterPro" id="IPR001875">
    <property type="entry name" value="DED_dom"/>
</dbReference>
<dbReference type="CDD" id="cd00045">
    <property type="entry name" value="DED"/>
    <property type="match status" value="1"/>
</dbReference>
<evidence type="ECO:0000259" key="6">
    <source>
        <dbReference type="PROSITE" id="PS50207"/>
    </source>
</evidence>
<dbReference type="RefSeq" id="XP_065646845.1">
    <property type="nucleotide sequence ID" value="XM_065790773.1"/>
</dbReference>
<evidence type="ECO:0000256" key="4">
    <source>
        <dbReference type="RuleBase" id="RU003971"/>
    </source>
</evidence>
<comment type="similarity">
    <text evidence="1 4">Belongs to the peptidase C14A family.</text>
</comment>
<name>A0ABM4BD23_HYDVU</name>
<evidence type="ECO:0000256" key="3">
    <source>
        <dbReference type="ARBA" id="ARBA00022737"/>
    </source>
</evidence>
<sequence length="506" mass="58520">MAHDTSDCSIYTFLEDLGTHLTKNNLKSLKFLLKDRKVPDGLREGIKDAESYFEILLNRNIIGENNLSYLVVSFKTIKRNDLAKMVDEFAKKNVKKEENNKPEDITDGNVTSPFTLLLTEVGDELKVADLKKLKFLLKGAVPDGLIEEINDYTTYFSTLKNRDLIHEKDLTYLSLWFRYIGRIDLEKRVHDFVKKNSKLAKADNRISYIFNKNPCGTCLIINNRFLNNVITKDEILLNQRDGTNKDVEELKKTFSWLNFEVVLHEDVDAKNMLNIIRSQEKAIDCFVCCILSHGYKDGVYCSDGEKVSFEEMKICINGKLCDLLIEKPKLFFIQACQDYEKIDKHLDDDFHDKVRISEQEENDIYGASIQKSTEKVTSNVTDATLYQCEIEKKVTTNVSDGKLDQFEMEKKRRQLHEDSDLCFFIAATPGAPSWRNSETGSWFIQTLCKILKKHSKNKSLTDMLVKVNEKISKKQEEFEDGELAMQVSNVRYLSLRWPLYFKPNGT</sequence>
<dbReference type="PANTHER" id="PTHR48169:SF7">
    <property type="entry name" value="CASPASE 10"/>
    <property type="match status" value="1"/>
</dbReference>
<dbReference type="SUPFAM" id="SSF52129">
    <property type="entry name" value="Caspase-like"/>
    <property type="match status" value="1"/>
</dbReference>
<dbReference type="Pfam" id="PF01335">
    <property type="entry name" value="DED"/>
    <property type="match status" value="2"/>
</dbReference>
<evidence type="ECO:0000313" key="8">
    <source>
        <dbReference type="Proteomes" id="UP001652625"/>
    </source>
</evidence>
<keyword evidence="3" id="KW-0677">Repeat</keyword>
<dbReference type="PRINTS" id="PR00376">
    <property type="entry name" value="IL1BCENZYME"/>
</dbReference>
<dbReference type="InterPro" id="IPR011029">
    <property type="entry name" value="DEATH-like_dom_sf"/>
</dbReference>
<dbReference type="InterPro" id="IPR015917">
    <property type="entry name" value="Pept_C14A"/>
</dbReference>
<dbReference type="InterPro" id="IPR011600">
    <property type="entry name" value="Pept_C14_caspase"/>
</dbReference>
<dbReference type="PROSITE" id="PS50168">
    <property type="entry name" value="DED"/>
    <property type="match status" value="2"/>
</dbReference>
<accession>A0ABM4BD23</accession>
<evidence type="ECO:0000313" key="9">
    <source>
        <dbReference type="RefSeq" id="XP_065646845.1"/>
    </source>
</evidence>
<organism evidence="8 9">
    <name type="scientific">Hydra vulgaris</name>
    <name type="common">Hydra</name>
    <name type="synonym">Hydra attenuata</name>
    <dbReference type="NCBI Taxonomy" id="6087"/>
    <lineage>
        <taxon>Eukaryota</taxon>
        <taxon>Metazoa</taxon>
        <taxon>Cnidaria</taxon>
        <taxon>Hydrozoa</taxon>
        <taxon>Hydroidolina</taxon>
        <taxon>Anthoathecata</taxon>
        <taxon>Aplanulata</taxon>
        <taxon>Hydridae</taxon>
        <taxon>Hydra</taxon>
    </lineage>
</organism>
<protein>
    <submittedName>
        <fullName evidence="9">Caspase-8 isoform X2</fullName>
    </submittedName>
</protein>
<feature type="domain" description="Caspase family p20" evidence="7">
    <location>
        <begin position="214"/>
        <end position="340"/>
    </location>
</feature>
<dbReference type="GeneID" id="100207763"/>
<evidence type="ECO:0000256" key="2">
    <source>
        <dbReference type="ARBA" id="ARBA00022703"/>
    </source>
</evidence>
<reference evidence="9" key="2">
    <citation type="submission" date="2025-08" db="UniProtKB">
        <authorList>
            <consortium name="RefSeq"/>
        </authorList>
    </citation>
    <scope>IDENTIFICATION</scope>
</reference>
<evidence type="ECO:0000259" key="5">
    <source>
        <dbReference type="PROSITE" id="PS50168"/>
    </source>
</evidence>
<dbReference type="SMART" id="SM00115">
    <property type="entry name" value="CASc"/>
    <property type="match status" value="1"/>
</dbReference>
<reference evidence="8" key="1">
    <citation type="submission" date="2025-05" db="UniProtKB">
        <authorList>
            <consortium name="RefSeq"/>
        </authorList>
    </citation>
    <scope>NUCLEOTIDE SEQUENCE [LARGE SCALE GENOMIC DNA]</scope>
</reference>
<evidence type="ECO:0000259" key="7">
    <source>
        <dbReference type="PROSITE" id="PS50208"/>
    </source>
</evidence>
<dbReference type="InterPro" id="IPR002138">
    <property type="entry name" value="Pept_C14_p10"/>
</dbReference>
<dbReference type="PROSITE" id="PS50207">
    <property type="entry name" value="CASPASE_P10"/>
    <property type="match status" value="1"/>
</dbReference>
<proteinExistence type="inferred from homology"/>
<dbReference type="Pfam" id="PF00656">
    <property type="entry name" value="Peptidase_C14"/>
    <property type="match status" value="1"/>
</dbReference>
<dbReference type="Gene3D" id="3.40.50.1460">
    <property type="match status" value="1"/>
</dbReference>
<dbReference type="InterPro" id="IPR001309">
    <property type="entry name" value="Pept_C14_p20"/>
</dbReference>
<gene>
    <name evidence="9" type="primary">LOC100207763</name>
</gene>
<keyword evidence="2" id="KW-0053">Apoptosis</keyword>
<dbReference type="SMART" id="SM00031">
    <property type="entry name" value="DED"/>
    <property type="match status" value="2"/>
</dbReference>
<feature type="domain" description="DED" evidence="5">
    <location>
        <begin position="113"/>
        <end position="191"/>
    </location>
</feature>
<dbReference type="SUPFAM" id="SSF47986">
    <property type="entry name" value="DEATH domain"/>
    <property type="match status" value="2"/>
</dbReference>
<evidence type="ECO:0000256" key="1">
    <source>
        <dbReference type="ARBA" id="ARBA00010134"/>
    </source>
</evidence>
<keyword evidence="8" id="KW-1185">Reference proteome</keyword>
<dbReference type="InterPro" id="IPR029030">
    <property type="entry name" value="Caspase-like_dom_sf"/>
</dbReference>
<dbReference type="Proteomes" id="UP001652625">
    <property type="component" value="Chromosome 02"/>
</dbReference>
<feature type="domain" description="DED" evidence="5">
    <location>
        <begin position="9"/>
        <end position="88"/>
    </location>
</feature>
<dbReference type="PROSITE" id="PS50208">
    <property type="entry name" value="CASPASE_P20"/>
    <property type="match status" value="1"/>
</dbReference>
<dbReference type="Gene3D" id="1.10.533.10">
    <property type="entry name" value="Death Domain, Fas"/>
    <property type="match status" value="2"/>
</dbReference>
<feature type="domain" description="Caspase family p10" evidence="6">
    <location>
        <begin position="411"/>
        <end position="503"/>
    </location>
</feature>
<dbReference type="PANTHER" id="PTHR48169">
    <property type="entry name" value="DED DOMAIN-CONTAINING PROTEIN"/>
    <property type="match status" value="1"/>
</dbReference>